<name>A0AAV2QSK9_MEGNR</name>
<protein>
    <recommendedName>
        <fullName evidence="5">Reverse transcriptase zinc-binding domain-containing protein</fullName>
    </recommendedName>
</protein>
<gene>
    <name evidence="3" type="ORF">MNOR_LOCUS15509</name>
</gene>
<evidence type="ECO:0000313" key="3">
    <source>
        <dbReference type="EMBL" id="CAL4095878.1"/>
    </source>
</evidence>
<dbReference type="Proteomes" id="UP001497623">
    <property type="component" value="Unassembled WGS sequence"/>
</dbReference>
<evidence type="ECO:0000256" key="1">
    <source>
        <dbReference type="SAM" id="Coils"/>
    </source>
</evidence>
<dbReference type="AlphaFoldDB" id="A0AAV2QSK9"/>
<evidence type="ECO:0000256" key="2">
    <source>
        <dbReference type="SAM" id="MobiDB-lite"/>
    </source>
</evidence>
<organism evidence="3 4">
    <name type="scientific">Meganyctiphanes norvegica</name>
    <name type="common">Northern krill</name>
    <name type="synonym">Thysanopoda norvegica</name>
    <dbReference type="NCBI Taxonomy" id="48144"/>
    <lineage>
        <taxon>Eukaryota</taxon>
        <taxon>Metazoa</taxon>
        <taxon>Ecdysozoa</taxon>
        <taxon>Arthropoda</taxon>
        <taxon>Crustacea</taxon>
        <taxon>Multicrustacea</taxon>
        <taxon>Malacostraca</taxon>
        <taxon>Eumalacostraca</taxon>
        <taxon>Eucarida</taxon>
        <taxon>Euphausiacea</taxon>
        <taxon>Euphausiidae</taxon>
        <taxon>Meganyctiphanes</taxon>
    </lineage>
</organism>
<dbReference type="EMBL" id="CAXKWB010009723">
    <property type="protein sequence ID" value="CAL4095878.1"/>
    <property type="molecule type" value="Genomic_DNA"/>
</dbReference>
<sequence>MTSESLYEDITEMNIDEDKLFRLTKYKGKEITETDHNSIIVEINDDKQMQKQEKKYRWNTNDKKGWERYNEYTEDNKDLDNTWKSRDIQKEWKEWKKIVVRVLNETFKIIRMSENQKQGIDEEVKKMMEEKREIRNDTKRATNMEEKKRLIEVRKNIENLIKTKIEENEEVKIDKITKNLSEKRNNYNIMWKMKKKSQKKQSSAFALKDKEGNELRSPDNIKKRTSEHYVDLYEPNPVKEGYERYEEELERLITYCWNAPDETKEELMDEEITEVINNLEKYRKILEGRDNTPISVLRGEIGSSLMETRFIESKLLMAKSIIEGENELTKKILAKVREDRKNTWNNQANTYLQKIGMNYNEIYTLTKIEIKNKVKKWDTQKWREELEKRTSTHIYRIFKTEIKVEQCYDNRLESIILFQARANTLELNKRKRYKQEDPKCELCGYKEENLIHFLIECKELEESRNKELIKKCKDENKELMAGKILFEKDEIEEIKCMLGKMWRYRKRKLEEINRNT</sequence>
<proteinExistence type="predicted"/>
<evidence type="ECO:0000313" key="4">
    <source>
        <dbReference type="Proteomes" id="UP001497623"/>
    </source>
</evidence>
<comment type="caution">
    <text evidence="3">The sequence shown here is derived from an EMBL/GenBank/DDBJ whole genome shotgun (WGS) entry which is preliminary data.</text>
</comment>
<reference evidence="3 4" key="1">
    <citation type="submission" date="2024-05" db="EMBL/GenBank/DDBJ databases">
        <authorList>
            <person name="Wallberg A."/>
        </authorList>
    </citation>
    <scope>NUCLEOTIDE SEQUENCE [LARGE SCALE GENOMIC DNA]</scope>
</reference>
<keyword evidence="4" id="KW-1185">Reference proteome</keyword>
<feature type="region of interest" description="Disordered" evidence="2">
    <location>
        <begin position="196"/>
        <end position="220"/>
    </location>
</feature>
<feature type="coiled-coil region" evidence="1">
    <location>
        <begin position="110"/>
        <end position="186"/>
    </location>
</feature>
<accession>A0AAV2QSK9</accession>
<feature type="compositionally biased region" description="Basic and acidic residues" evidence="2">
    <location>
        <begin position="207"/>
        <end position="220"/>
    </location>
</feature>
<evidence type="ECO:0008006" key="5">
    <source>
        <dbReference type="Google" id="ProtNLM"/>
    </source>
</evidence>
<keyword evidence="1" id="KW-0175">Coiled coil</keyword>